<gene>
    <name evidence="1" type="ordered locus">BATR1942_03715</name>
</gene>
<reference evidence="1 2" key="1">
    <citation type="journal article" date="2011" name="Front. Microbiol.">
        <title>Genomic signatures of strain selection and enhancement in Bacillus atrophaeus var. globigii, a historical biowarfare simulant.</title>
        <authorList>
            <person name="Gibbons H.S."/>
            <person name="Broomall S.M."/>
            <person name="McNew L.A."/>
            <person name="Daligault H."/>
            <person name="Chapman C."/>
            <person name="Bruce D."/>
            <person name="Karavis M."/>
            <person name="Krepps M."/>
            <person name="McGregor P.A."/>
            <person name="Hong C."/>
            <person name="Park K.H."/>
            <person name="Akmal A."/>
            <person name="Feldman A."/>
            <person name="Lin J.S."/>
            <person name="Chang W.E."/>
            <person name="Higgs B.W."/>
            <person name="Demirev P."/>
            <person name="Lindquist J."/>
            <person name="Liem A."/>
            <person name="Fochler E."/>
            <person name="Read T.D."/>
            <person name="Tapia R."/>
            <person name="Johnson S."/>
            <person name="Bishop-Lilly K.A."/>
            <person name="Detter C."/>
            <person name="Han C."/>
            <person name="Sozhamannan S."/>
            <person name="Rosenzweig C.N."/>
            <person name="Skowronski E.W."/>
        </authorList>
    </citation>
    <scope>NUCLEOTIDE SEQUENCE [LARGE SCALE GENOMIC DNA]</scope>
    <source>
        <strain evidence="1 2">1942</strain>
    </source>
</reference>
<dbReference type="Proteomes" id="UP000006867">
    <property type="component" value="Chromosome"/>
</dbReference>
<dbReference type="Pfam" id="PF10901">
    <property type="entry name" value="DUF2690"/>
    <property type="match status" value="1"/>
</dbReference>
<proteinExistence type="predicted"/>
<accession>A0ABM5LUZ1</accession>
<evidence type="ECO:0000313" key="2">
    <source>
        <dbReference type="Proteomes" id="UP000006867"/>
    </source>
</evidence>
<protein>
    <recommendedName>
        <fullName evidence="3">DUF2690 domain-containing protein</fullName>
    </recommendedName>
</protein>
<dbReference type="InterPro" id="IPR021224">
    <property type="entry name" value="DUF2690"/>
</dbReference>
<evidence type="ECO:0000313" key="1">
    <source>
        <dbReference type="EMBL" id="ADP31697.1"/>
    </source>
</evidence>
<dbReference type="EMBL" id="CP002207">
    <property type="protein sequence ID" value="ADP31697.1"/>
    <property type="molecule type" value="Genomic_DNA"/>
</dbReference>
<sequence>MIYCFAFEGGKVIDEKLVHESVLMFLVTALFLAGNGIPVNAETRSYDGKSPYYNDCDSSGSTKKSSNLVNANNQVIGVVELKFSSTCKTAWAKISMNNTLTSGYEANAEITRNTDGKRYNCDSSGGNGKAAAGQKSCYTPMVYDLDPRSSYAFGKYSGPSLNVWATTGSY</sequence>
<name>A0ABM5LUZ1_BACA1</name>
<evidence type="ECO:0008006" key="3">
    <source>
        <dbReference type="Google" id="ProtNLM"/>
    </source>
</evidence>
<organism evidence="1 2">
    <name type="scientific">Bacillus atrophaeus (strain 1942)</name>
    <dbReference type="NCBI Taxonomy" id="720555"/>
    <lineage>
        <taxon>Bacteria</taxon>
        <taxon>Bacillati</taxon>
        <taxon>Bacillota</taxon>
        <taxon>Bacilli</taxon>
        <taxon>Bacillales</taxon>
        <taxon>Bacillaceae</taxon>
        <taxon>Bacillus</taxon>
    </lineage>
</organism>
<keyword evidence="2" id="KW-1185">Reference proteome</keyword>